<reference evidence="2 3" key="1">
    <citation type="journal article" date="2019" name="Sci. Rep.">
        <title>Nanopore sequencing improves the draft genome of the human pathogenic amoeba Naegleria fowleri.</title>
        <authorList>
            <person name="Liechti N."/>
            <person name="Schurch N."/>
            <person name="Bruggmann R."/>
            <person name="Wittwer M."/>
        </authorList>
    </citation>
    <scope>NUCLEOTIDE SEQUENCE [LARGE SCALE GENOMIC DNA]</scope>
    <source>
        <strain evidence="2 3">ATCC 30894</strain>
    </source>
</reference>
<evidence type="ECO:0000313" key="1">
    <source>
        <dbReference type="EMBL" id="KAF0976186.1"/>
    </source>
</evidence>
<protein>
    <submittedName>
        <fullName evidence="2">Uncharacterized protein</fullName>
    </submittedName>
</protein>
<dbReference type="EMBL" id="VFQX01000041">
    <property type="protein sequence ID" value="KAF0976188.1"/>
    <property type="molecule type" value="Genomic_DNA"/>
</dbReference>
<dbReference type="VEuPathDB" id="AmoebaDB:FDP41_004861"/>
<gene>
    <name evidence="1" type="ORF">FDP41_004861</name>
    <name evidence="2" type="ORF">FDP41_004863</name>
</gene>
<evidence type="ECO:0000313" key="2">
    <source>
        <dbReference type="EMBL" id="KAF0976188.1"/>
    </source>
</evidence>
<dbReference type="EMBL" id="VFQX01000041">
    <property type="protein sequence ID" value="KAF0976186.1"/>
    <property type="molecule type" value="Genomic_DNA"/>
</dbReference>
<dbReference type="VEuPathDB" id="AmoebaDB:FDP41_004863"/>
<organism evidence="2 3">
    <name type="scientific">Naegleria fowleri</name>
    <name type="common">Brain eating amoeba</name>
    <dbReference type="NCBI Taxonomy" id="5763"/>
    <lineage>
        <taxon>Eukaryota</taxon>
        <taxon>Discoba</taxon>
        <taxon>Heterolobosea</taxon>
        <taxon>Tetramitia</taxon>
        <taxon>Eutetramitia</taxon>
        <taxon>Vahlkampfiidae</taxon>
        <taxon>Naegleria</taxon>
    </lineage>
</organism>
<evidence type="ECO:0000313" key="3">
    <source>
        <dbReference type="Proteomes" id="UP000444721"/>
    </source>
</evidence>
<accession>A0A6A5BPQ5</accession>
<dbReference type="GeneID" id="68112079"/>
<proteinExistence type="predicted"/>
<keyword evidence="3" id="KW-1185">Reference proteome</keyword>
<sequence length="143" mass="16855">MYPHPIATPATKRKVTETDKIMEAIDNTDQQADTSVVDSKNARTIKEYKKKYELYEKDVRFWPRINGSTIYRSRIGKDTLSKDMKSFLLENKHCLPSDVQYEIDKKGTLENSKIGIDRYTGHFYQKNLNNNFSKLQRNHSIRY</sequence>
<dbReference type="VEuPathDB" id="AmoebaDB:NF0130920"/>
<name>A0A6A5BPQ5_NAEFO</name>
<dbReference type="AlphaFoldDB" id="A0A6A5BPQ5"/>
<dbReference type="RefSeq" id="XP_044560899.1">
    <property type="nucleotide sequence ID" value="XM_044708322.1"/>
</dbReference>
<dbReference type="VEuPathDB" id="AmoebaDB:NfTy_085830"/>
<dbReference type="Proteomes" id="UP000444721">
    <property type="component" value="Unassembled WGS sequence"/>
</dbReference>
<comment type="caution">
    <text evidence="2">The sequence shown here is derived from an EMBL/GenBank/DDBJ whole genome shotgun (WGS) entry which is preliminary data.</text>
</comment>